<dbReference type="EMBL" id="JAVHJL010000007">
    <property type="protein sequence ID" value="KAK6500006.1"/>
    <property type="molecule type" value="Genomic_DNA"/>
</dbReference>
<sequence length="400" mass="43868">MTKYGLTVTNESSERQHFYFFTAPPQVDGISDDKIFVNTWLEAWADPQEQINVSTILDFYAWCGPGGKSEGRTTITQGLPSPTPVTLGTTAGKGSSYKTHWDEKIRHFGWDKDEIPNEANPGAYSITTDTFTPEDLLHIGLAMKKNGSTRATPVAVIPASPNKLYNITPVTRFYVAVGDRQQNEIFHYTSRSVTAGCYDFIGKGKGKFHGSINYTNNGTWSTTEYDNVLSVLSVGAPAETQSLVAPPTWLQAFIDFTLPILAHTARNAVINAIRERLSQISYTVGNLTFSVTGSRLTLTYRLPDIGTSQAIVRPPRRVKPDSEVSVSLDARNEILKITFSPQWFRCMELDAAESTGLTGQFETASLESAGVPAELIKAINDALGSVKSQLPPGEQWNISS</sequence>
<accession>A0AAV9W0L8</accession>
<name>A0AAV9W0L8_9PEZI</name>
<dbReference type="AlphaFoldDB" id="A0AAV9W0L8"/>
<dbReference type="Proteomes" id="UP001370758">
    <property type="component" value="Unassembled WGS sequence"/>
</dbReference>
<organism evidence="2 3">
    <name type="scientific">Arthrobotrys musiformis</name>
    <dbReference type="NCBI Taxonomy" id="47236"/>
    <lineage>
        <taxon>Eukaryota</taxon>
        <taxon>Fungi</taxon>
        <taxon>Dikarya</taxon>
        <taxon>Ascomycota</taxon>
        <taxon>Pezizomycotina</taxon>
        <taxon>Orbiliomycetes</taxon>
        <taxon>Orbiliales</taxon>
        <taxon>Orbiliaceae</taxon>
        <taxon>Arthrobotrys</taxon>
    </lineage>
</organism>
<reference evidence="2 3" key="1">
    <citation type="submission" date="2023-08" db="EMBL/GenBank/DDBJ databases">
        <authorList>
            <person name="Palmer J.M."/>
        </authorList>
    </citation>
    <scope>NUCLEOTIDE SEQUENCE [LARGE SCALE GENOMIC DNA]</scope>
    <source>
        <strain evidence="2 3">TWF481</strain>
    </source>
</reference>
<gene>
    <name evidence="2" type="ORF">TWF481_010363</name>
</gene>
<evidence type="ECO:0000256" key="1">
    <source>
        <dbReference type="SAM" id="MobiDB-lite"/>
    </source>
</evidence>
<evidence type="ECO:0000313" key="2">
    <source>
        <dbReference type="EMBL" id="KAK6500006.1"/>
    </source>
</evidence>
<comment type="caution">
    <text evidence="2">The sequence shown here is derived from an EMBL/GenBank/DDBJ whole genome shotgun (WGS) entry which is preliminary data.</text>
</comment>
<evidence type="ECO:0000313" key="3">
    <source>
        <dbReference type="Proteomes" id="UP001370758"/>
    </source>
</evidence>
<protein>
    <submittedName>
        <fullName evidence="2">Uncharacterized protein</fullName>
    </submittedName>
</protein>
<feature type="region of interest" description="Disordered" evidence="1">
    <location>
        <begin position="72"/>
        <end position="94"/>
    </location>
</feature>
<proteinExistence type="predicted"/>
<keyword evidence="3" id="KW-1185">Reference proteome</keyword>